<feature type="compositionally biased region" description="Polar residues" evidence="1">
    <location>
        <begin position="291"/>
        <end position="301"/>
    </location>
</feature>
<dbReference type="GO" id="GO:0071897">
    <property type="term" value="P:DNA biosynthetic process"/>
    <property type="evidence" value="ECO:0007669"/>
    <property type="project" value="UniProtKB-ARBA"/>
</dbReference>
<dbReference type="InterPro" id="IPR043502">
    <property type="entry name" value="DNA/RNA_pol_sf"/>
</dbReference>
<dbReference type="Gene3D" id="3.10.10.10">
    <property type="entry name" value="HIV Type 1 Reverse Transcriptase, subunit A, domain 1"/>
    <property type="match status" value="1"/>
</dbReference>
<reference evidence="2 3" key="1">
    <citation type="journal article" date="2019" name="Commun. Biol.">
        <title>The bagworm genome reveals a unique fibroin gene that provides high tensile strength.</title>
        <authorList>
            <person name="Kono N."/>
            <person name="Nakamura H."/>
            <person name="Ohtoshi R."/>
            <person name="Tomita M."/>
            <person name="Numata K."/>
            <person name="Arakawa K."/>
        </authorList>
    </citation>
    <scope>NUCLEOTIDE SEQUENCE [LARGE SCALE GENOMIC DNA]</scope>
</reference>
<sequence length="301" mass="33930">MKAGLRVLYVAIGHIAPVLTWMMKTMKQHSPANFAKNSKGFAIPLLARWGYPVLPYLEGKMGTLSCPHLPYVLTEKSRYHCILGDFPEITRPAGTLVIPKHTTDHHIRTTPGPPVTGRPRRLDPKRLQIAKKEFENKSREGTARKSESPWSSPLHLAPKKNDGWRPCGDYTGLNTHTIADRYPFKTSKISRIGLRIWPVSNRIKAKKIEDIKKILLKQFGESWKENSVLQWYKDVLNNNTLFAENAAPVVDNESDIKSDSEESYPNSMLARDGRKQLVSSKSAASPPVRTRLTTGRTALEV</sequence>
<evidence type="ECO:0000313" key="3">
    <source>
        <dbReference type="Proteomes" id="UP000299102"/>
    </source>
</evidence>
<dbReference type="SUPFAM" id="SSF56672">
    <property type="entry name" value="DNA/RNA polymerases"/>
    <property type="match status" value="1"/>
</dbReference>
<dbReference type="Proteomes" id="UP000299102">
    <property type="component" value="Unassembled WGS sequence"/>
</dbReference>
<evidence type="ECO:0000313" key="2">
    <source>
        <dbReference type="EMBL" id="GBP86808.1"/>
    </source>
</evidence>
<feature type="region of interest" description="Disordered" evidence="1">
    <location>
        <begin position="133"/>
        <end position="155"/>
    </location>
</feature>
<dbReference type="OrthoDB" id="6932368at2759"/>
<dbReference type="EMBL" id="BGZK01001817">
    <property type="protein sequence ID" value="GBP86808.1"/>
    <property type="molecule type" value="Genomic_DNA"/>
</dbReference>
<feature type="compositionally biased region" description="Basic and acidic residues" evidence="1">
    <location>
        <begin position="133"/>
        <end position="147"/>
    </location>
</feature>
<dbReference type="STRING" id="151549.A0A4C1ZG89"/>
<name>A0A4C1ZG89_EUMVA</name>
<feature type="region of interest" description="Disordered" evidence="1">
    <location>
        <begin position="253"/>
        <end position="301"/>
    </location>
</feature>
<dbReference type="InterPro" id="IPR053134">
    <property type="entry name" value="RNA-dir_DNA_polymerase"/>
</dbReference>
<proteinExistence type="predicted"/>
<dbReference type="PANTHER" id="PTHR24559:SF454">
    <property type="entry name" value="RIBONUCLEASE H"/>
    <property type="match status" value="1"/>
</dbReference>
<evidence type="ECO:0000256" key="1">
    <source>
        <dbReference type="SAM" id="MobiDB-lite"/>
    </source>
</evidence>
<comment type="caution">
    <text evidence="2">The sequence shown here is derived from an EMBL/GenBank/DDBJ whole genome shotgun (WGS) entry which is preliminary data.</text>
</comment>
<dbReference type="AlphaFoldDB" id="A0A4C1ZG89"/>
<protein>
    <submittedName>
        <fullName evidence="2">Uncharacterized protein</fullName>
    </submittedName>
</protein>
<keyword evidence="3" id="KW-1185">Reference proteome</keyword>
<dbReference type="PANTHER" id="PTHR24559">
    <property type="entry name" value="TRANSPOSON TY3-I GAG-POL POLYPROTEIN"/>
    <property type="match status" value="1"/>
</dbReference>
<organism evidence="2 3">
    <name type="scientific">Eumeta variegata</name>
    <name type="common">Bagworm moth</name>
    <name type="synonym">Eumeta japonica</name>
    <dbReference type="NCBI Taxonomy" id="151549"/>
    <lineage>
        <taxon>Eukaryota</taxon>
        <taxon>Metazoa</taxon>
        <taxon>Ecdysozoa</taxon>
        <taxon>Arthropoda</taxon>
        <taxon>Hexapoda</taxon>
        <taxon>Insecta</taxon>
        <taxon>Pterygota</taxon>
        <taxon>Neoptera</taxon>
        <taxon>Endopterygota</taxon>
        <taxon>Lepidoptera</taxon>
        <taxon>Glossata</taxon>
        <taxon>Ditrysia</taxon>
        <taxon>Tineoidea</taxon>
        <taxon>Psychidae</taxon>
        <taxon>Oiketicinae</taxon>
        <taxon>Eumeta</taxon>
    </lineage>
</organism>
<accession>A0A4C1ZG89</accession>
<gene>
    <name evidence="2" type="ORF">EVAR_99888_1</name>
</gene>